<dbReference type="Gene3D" id="3.40.50.720">
    <property type="entry name" value="NAD(P)-binding Rossmann-like Domain"/>
    <property type="match status" value="1"/>
</dbReference>
<organism evidence="3 4">
    <name type="scientific">Vagococcus carniphilus</name>
    <dbReference type="NCBI Taxonomy" id="218144"/>
    <lineage>
        <taxon>Bacteria</taxon>
        <taxon>Bacillati</taxon>
        <taxon>Bacillota</taxon>
        <taxon>Bacilli</taxon>
        <taxon>Lactobacillales</taxon>
        <taxon>Enterococcaceae</taxon>
        <taxon>Vagococcus</taxon>
    </lineage>
</organism>
<accession>A0A430AZV6</accession>
<dbReference type="InterPro" id="IPR048477">
    <property type="entry name" value="YceM-like_C"/>
</dbReference>
<dbReference type="SUPFAM" id="SSF55347">
    <property type="entry name" value="Glyceraldehyde-3-phosphate dehydrogenase-like, C-terminal domain"/>
    <property type="match status" value="1"/>
</dbReference>
<dbReference type="PANTHER" id="PTHR43708">
    <property type="entry name" value="CONSERVED EXPRESSED OXIDOREDUCTASE (EUROFUNG)"/>
    <property type="match status" value="1"/>
</dbReference>
<evidence type="ECO:0000313" key="3">
    <source>
        <dbReference type="EMBL" id="RSU13610.1"/>
    </source>
</evidence>
<protein>
    <submittedName>
        <fullName evidence="3">Uncharacterized protein</fullName>
    </submittedName>
</protein>
<dbReference type="SUPFAM" id="SSF51735">
    <property type="entry name" value="NAD(P)-binding Rossmann-fold domains"/>
    <property type="match status" value="1"/>
</dbReference>
<evidence type="ECO:0000313" key="4">
    <source>
        <dbReference type="Proteomes" id="UP000288028"/>
    </source>
</evidence>
<dbReference type="GO" id="GO:0000166">
    <property type="term" value="F:nucleotide binding"/>
    <property type="evidence" value="ECO:0007669"/>
    <property type="project" value="InterPro"/>
</dbReference>
<proteinExistence type="predicted"/>
<dbReference type="PANTHER" id="PTHR43708:SF4">
    <property type="entry name" value="OXIDOREDUCTASE YCEM-RELATED"/>
    <property type="match status" value="1"/>
</dbReference>
<name>A0A430AZV6_9ENTE</name>
<dbReference type="InterPro" id="IPR051317">
    <property type="entry name" value="Gfo/Idh/MocA_oxidoreduct"/>
</dbReference>
<sequence length="298" mass="33780">MKIGVIGLGNIFQKAYLPILSSNRSEHTFYFASQNEKTKEKIKEAYGFDHFFNSLEELLEIGVEACMIHSATVAHYELAKKCLESGIHVFIDKPLSENYDETRELIELAEKNNLILMLGFNRRFAPGVESIKELSNKRVITLEKNRIFEEYSPGFVVYDLLLHLIDTAVYLVDSSDVKLVSSTLKGGDVLEYATVQLEADDTTVFISMDMKSGANTEMYRGTSQEGIVTVTNLVNVTHQKEGTVTQLPQSDWATTLYKRGFDSMVTEFFEALETGNRRQLKQEHVLLSHEICQQILKA</sequence>
<dbReference type="GeneID" id="95581941"/>
<dbReference type="Pfam" id="PF21378">
    <property type="entry name" value="YceM-like_C"/>
    <property type="match status" value="1"/>
</dbReference>
<comment type="caution">
    <text evidence="3">The sequence shown here is derived from an EMBL/GenBank/DDBJ whole genome shotgun (WGS) entry which is preliminary data.</text>
</comment>
<feature type="domain" description="Gfo/Idh/MocA-like oxidoreductase N-terminal" evidence="1">
    <location>
        <begin position="1"/>
        <end position="120"/>
    </location>
</feature>
<keyword evidence="4" id="KW-1185">Reference proteome</keyword>
<dbReference type="AlphaFoldDB" id="A0A430AZV6"/>
<dbReference type="Gene3D" id="3.30.360.10">
    <property type="entry name" value="Dihydrodipicolinate Reductase, domain 2"/>
    <property type="match status" value="1"/>
</dbReference>
<feature type="domain" description="YceM-like C-terminal" evidence="2">
    <location>
        <begin position="133"/>
        <end position="238"/>
    </location>
</feature>
<reference evidence="3 4" key="1">
    <citation type="submission" date="2017-05" db="EMBL/GenBank/DDBJ databases">
        <title>Vagococcus spp. assemblies.</title>
        <authorList>
            <person name="Gulvik C.A."/>
        </authorList>
    </citation>
    <scope>NUCLEOTIDE SEQUENCE [LARGE SCALE GENOMIC DNA]</scope>
    <source>
        <strain evidence="3 4">SS1714</strain>
    </source>
</reference>
<dbReference type="EMBL" id="NGKB01000008">
    <property type="protein sequence ID" value="RSU13610.1"/>
    <property type="molecule type" value="Genomic_DNA"/>
</dbReference>
<dbReference type="OrthoDB" id="9815825at2"/>
<dbReference type="InterPro" id="IPR036291">
    <property type="entry name" value="NAD(P)-bd_dom_sf"/>
</dbReference>
<dbReference type="RefSeq" id="WP_126794336.1">
    <property type="nucleotide sequence ID" value="NZ_CP060720.1"/>
</dbReference>
<evidence type="ECO:0000259" key="1">
    <source>
        <dbReference type="Pfam" id="PF01408"/>
    </source>
</evidence>
<evidence type="ECO:0000259" key="2">
    <source>
        <dbReference type="Pfam" id="PF21378"/>
    </source>
</evidence>
<dbReference type="Pfam" id="PF01408">
    <property type="entry name" value="GFO_IDH_MocA"/>
    <property type="match status" value="1"/>
</dbReference>
<dbReference type="Proteomes" id="UP000288028">
    <property type="component" value="Unassembled WGS sequence"/>
</dbReference>
<dbReference type="InterPro" id="IPR000683">
    <property type="entry name" value="Gfo/Idh/MocA-like_OxRdtase_N"/>
</dbReference>
<gene>
    <name evidence="3" type="ORF">CBF28_08970</name>
</gene>